<evidence type="ECO:0000256" key="1">
    <source>
        <dbReference type="ARBA" id="ARBA00005201"/>
    </source>
</evidence>
<protein>
    <recommendedName>
        <fullName evidence="2">riboflavin kinase</fullName>
        <ecNumber evidence="2">2.7.1.26</ecNumber>
    </recommendedName>
</protein>
<dbReference type="AlphaFoldDB" id="A0A2R5G588"/>
<keyword evidence="3" id="KW-0285">Flavoprotein</keyword>
<dbReference type="Pfam" id="PF01687">
    <property type="entry name" value="Flavokinase"/>
    <property type="match status" value="1"/>
</dbReference>
<evidence type="ECO:0000256" key="3">
    <source>
        <dbReference type="ARBA" id="ARBA00022630"/>
    </source>
</evidence>
<evidence type="ECO:0000313" key="10">
    <source>
        <dbReference type="Proteomes" id="UP000241890"/>
    </source>
</evidence>
<dbReference type="SMART" id="SM00904">
    <property type="entry name" value="Flavokinase"/>
    <property type="match status" value="1"/>
</dbReference>
<dbReference type="EC" id="2.7.1.26" evidence="2"/>
<evidence type="ECO:0000256" key="7">
    <source>
        <dbReference type="ARBA" id="ARBA00022840"/>
    </source>
</evidence>
<dbReference type="GO" id="GO:0009398">
    <property type="term" value="P:FMN biosynthetic process"/>
    <property type="evidence" value="ECO:0007669"/>
    <property type="project" value="UniProtKB-UniPathway"/>
</dbReference>
<dbReference type="Proteomes" id="UP000241890">
    <property type="component" value="Unassembled WGS sequence"/>
</dbReference>
<evidence type="ECO:0000256" key="4">
    <source>
        <dbReference type="ARBA" id="ARBA00022643"/>
    </source>
</evidence>
<dbReference type="InterPro" id="IPR023465">
    <property type="entry name" value="Riboflavin_kinase_dom_sf"/>
</dbReference>
<dbReference type="GO" id="GO:0005524">
    <property type="term" value="F:ATP binding"/>
    <property type="evidence" value="ECO:0007669"/>
    <property type="project" value="UniProtKB-KW"/>
</dbReference>
<evidence type="ECO:0000256" key="5">
    <source>
        <dbReference type="ARBA" id="ARBA00022679"/>
    </source>
</evidence>
<evidence type="ECO:0000256" key="2">
    <source>
        <dbReference type="ARBA" id="ARBA00012105"/>
    </source>
</evidence>
<dbReference type="EMBL" id="BEYU01000014">
    <property type="protein sequence ID" value="GBG25705.1"/>
    <property type="molecule type" value="Genomic_DNA"/>
</dbReference>
<dbReference type="UniPathway" id="UPA00276">
    <property type="reaction ID" value="UER00406"/>
</dbReference>
<keyword evidence="5" id="KW-0808">Transferase</keyword>
<dbReference type="GO" id="GO:0009231">
    <property type="term" value="P:riboflavin biosynthetic process"/>
    <property type="evidence" value="ECO:0007669"/>
    <property type="project" value="InterPro"/>
</dbReference>
<dbReference type="InterPro" id="IPR023468">
    <property type="entry name" value="Riboflavin_kinase"/>
</dbReference>
<dbReference type="OrthoDB" id="276388at2759"/>
<evidence type="ECO:0000313" key="9">
    <source>
        <dbReference type="EMBL" id="GBG25705.1"/>
    </source>
</evidence>
<keyword evidence="10" id="KW-1185">Reference proteome</keyword>
<sequence length="185" mass="20204">MMREAGIFAAGAAGALWLVRQSVRQGARAARQQRGLYSAADVSQVEPPLVLHGEVVKGFGRGGKLLGCPTANIDEKAVGNALESFGTGVYFGWAKLDGQVYKMVTSIGWNPYFKNDKKTVEPHILHDFKGDFYGKMLSIVVCAKIRPELNFDSMEALVEAIDNDKAIAVKALDDKRYEPLKAKLS</sequence>
<dbReference type="PANTHER" id="PTHR22749:SF6">
    <property type="entry name" value="RIBOFLAVIN KINASE"/>
    <property type="match status" value="1"/>
</dbReference>
<dbReference type="InterPro" id="IPR015865">
    <property type="entry name" value="Riboflavin_kinase_bac/euk"/>
</dbReference>
<accession>A0A2R5G588</accession>
<organism evidence="9 10">
    <name type="scientific">Hondaea fermentalgiana</name>
    <dbReference type="NCBI Taxonomy" id="2315210"/>
    <lineage>
        <taxon>Eukaryota</taxon>
        <taxon>Sar</taxon>
        <taxon>Stramenopiles</taxon>
        <taxon>Bigyra</taxon>
        <taxon>Labyrinthulomycetes</taxon>
        <taxon>Thraustochytrida</taxon>
        <taxon>Thraustochytriidae</taxon>
        <taxon>Hondaea</taxon>
    </lineage>
</organism>
<dbReference type="GO" id="GO:0008531">
    <property type="term" value="F:riboflavin kinase activity"/>
    <property type="evidence" value="ECO:0007669"/>
    <property type="project" value="UniProtKB-EC"/>
</dbReference>
<dbReference type="FunFam" id="2.40.30.30:FF:000005">
    <property type="entry name" value="Haloacid dehalogenase-like hydrolase domain-containing protein 1A"/>
    <property type="match status" value="1"/>
</dbReference>
<evidence type="ECO:0000256" key="6">
    <source>
        <dbReference type="ARBA" id="ARBA00022741"/>
    </source>
</evidence>
<dbReference type="PANTHER" id="PTHR22749">
    <property type="entry name" value="RIBOFLAVIN KINASE/FMN ADENYLYLTRANSFERASE"/>
    <property type="match status" value="1"/>
</dbReference>
<dbReference type="Gene3D" id="2.40.30.30">
    <property type="entry name" value="Riboflavin kinase-like"/>
    <property type="match status" value="1"/>
</dbReference>
<dbReference type="InParanoid" id="A0A2R5G588"/>
<comment type="caution">
    <text evidence="9">The sequence shown here is derived from an EMBL/GenBank/DDBJ whole genome shotgun (WGS) entry which is preliminary data.</text>
</comment>
<comment type="pathway">
    <text evidence="1">Cofactor biosynthesis; FMN biosynthesis; FMN from riboflavin (ATP route): step 1/1.</text>
</comment>
<keyword evidence="7" id="KW-0067">ATP-binding</keyword>
<proteinExistence type="predicted"/>
<keyword evidence="4" id="KW-0288">FMN</keyword>
<gene>
    <name evidence="9" type="ORF">FCC1311_019242</name>
</gene>
<evidence type="ECO:0000259" key="8">
    <source>
        <dbReference type="SMART" id="SM00904"/>
    </source>
</evidence>
<keyword evidence="6" id="KW-0547">Nucleotide-binding</keyword>
<reference evidence="9 10" key="1">
    <citation type="submission" date="2017-12" db="EMBL/GenBank/DDBJ databases">
        <title>Sequencing, de novo assembly and annotation of complete genome of a new Thraustochytrid species, strain FCC1311.</title>
        <authorList>
            <person name="Sedici K."/>
            <person name="Godart F."/>
            <person name="Aiese Cigliano R."/>
            <person name="Sanseverino W."/>
            <person name="Barakat M."/>
            <person name="Ortet P."/>
            <person name="Marechal E."/>
            <person name="Cagnac O."/>
            <person name="Amato A."/>
        </authorList>
    </citation>
    <scope>NUCLEOTIDE SEQUENCE [LARGE SCALE GENOMIC DNA]</scope>
</reference>
<name>A0A2R5G588_9STRA</name>
<dbReference type="SUPFAM" id="SSF82114">
    <property type="entry name" value="Riboflavin kinase-like"/>
    <property type="match status" value="1"/>
</dbReference>
<feature type="domain" description="Riboflavin kinase" evidence="8">
    <location>
        <begin position="49"/>
        <end position="173"/>
    </location>
</feature>
<keyword evidence="9" id="KW-0418">Kinase</keyword>